<keyword evidence="2" id="KW-0902">Two-component regulatory system</keyword>
<dbReference type="PROSITE" id="PS50113">
    <property type="entry name" value="PAC"/>
    <property type="match status" value="2"/>
</dbReference>
<dbReference type="OrthoDB" id="60033at2759"/>
<dbReference type="SUPFAM" id="SSF47384">
    <property type="entry name" value="Homodimeric domain of signal transducing histidine kinase"/>
    <property type="match status" value="1"/>
</dbReference>
<dbReference type="Proteomes" id="UP000244855">
    <property type="component" value="Unassembled WGS sequence"/>
</dbReference>
<dbReference type="PROSITE" id="PS50110">
    <property type="entry name" value="RESPONSE_REGULATORY"/>
    <property type="match status" value="1"/>
</dbReference>
<dbReference type="SUPFAM" id="SSF55874">
    <property type="entry name" value="ATPase domain of HSP90 chaperone/DNA topoisomerase II/histidine kinase"/>
    <property type="match status" value="1"/>
</dbReference>
<dbReference type="FunFam" id="1.10.287.130:FF:000050">
    <property type="entry name" value="Related to histidine kinase"/>
    <property type="match status" value="1"/>
</dbReference>
<dbReference type="FunFam" id="3.30.565.10:FF:000010">
    <property type="entry name" value="Sensor histidine kinase RcsC"/>
    <property type="match status" value="1"/>
</dbReference>
<dbReference type="Gene3D" id="3.30.450.20">
    <property type="entry name" value="PAS domain"/>
    <property type="match status" value="2"/>
</dbReference>
<name>A0A2V1DKP9_9PLEO</name>
<dbReference type="InterPro" id="IPR003661">
    <property type="entry name" value="HisK_dim/P_dom"/>
</dbReference>
<keyword evidence="9" id="KW-0808">Transferase</keyword>
<dbReference type="Pfam" id="PF02518">
    <property type="entry name" value="HATPase_c"/>
    <property type="match status" value="1"/>
</dbReference>
<gene>
    <name evidence="9" type="ORF">DM02DRAFT_531661</name>
</gene>
<dbReference type="NCBIfam" id="TIGR00229">
    <property type="entry name" value="sensory_box"/>
    <property type="match status" value="1"/>
</dbReference>
<dbReference type="InterPro" id="IPR035965">
    <property type="entry name" value="PAS-like_dom_sf"/>
</dbReference>
<dbReference type="FunFam" id="3.30.450.20:FF:000099">
    <property type="entry name" value="Sensory box sensor histidine kinase"/>
    <property type="match status" value="1"/>
</dbReference>
<dbReference type="PANTHER" id="PTHR45339:SF1">
    <property type="entry name" value="HYBRID SIGNAL TRANSDUCTION HISTIDINE KINASE J"/>
    <property type="match status" value="1"/>
</dbReference>
<evidence type="ECO:0000256" key="1">
    <source>
        <dbReference type="ARBA" id="ARBA00022553"/>
    </source>
</evidence>
<accession>A0A2V1DKP9</accession>
<evidence type="ECO:0000256" key="5">
    <source>
        <dbReference type="SAM" id="MobiDB-lite"/>
    </source>
</evidence>
<evidence type="ECO:0000313" key="10">
    <source>
        <dbReference type="Proteomes" id="UP000244855"/>
    </source>
</evidence>
<dbReference type="SMART" id="SM00388">
    <property type="entry name" value="HisKA"/>
    <property type="match status" value="1"/>
</dbReference>
<dbReference type="PROSITE" id="PS50109">
    <property type="entry name" value="HIS_KIN"/>
    <property type="match status" value="1"/>
</dbReference>
<evidence type="ECO:0000256" key="3">
    <source>
        <dbReference type="PROSITE-ProRule" id="PRU00169"/>
    </source>
</evidence>
<dbReference type="SMART" id="SM00448">
    <property type="entry name" value="REC"/>
    <property type="match status" value="1"/>
</dbReference>
<dbReference type="SUPFAM" id="SSF55785">
    <property type="entry name" value="PYP-like sensor domain (PAS domain)"/>
    <property type="match status" value="1"/>
</dbReference>
<dbReference type="Pfam" id="PF00072">
    <property type="entry name" value="Response_reg"/>
    <property type="match status" value="1"/>
</dbReference>
<feature type="region of interest" description="Disordered" evidence="5">
    <location>
        <begin position="1248"/>
        <end position="1271"/>
    </location>
</feature>
<evidence type="ECO:0000256" key="2">
    <source>
        <dbReference type="ARBA" id="ARBA00023012"/>
    </source>
</evidence>
<proteinExistence type="predicted"/>
<dbReference type="InterPro" id="IPR000700">
    <property type="entry name" value="PAS-assoc_C"/>
</dbReference>
<evidence type="ECO:0000259" key="8">
    <source>
        <dbReference type="PROSITE" id="PS50113"/>
    </source>
</evidence>
<dbReference type="SMART" id="SM00086">
    <property type="entry name" value="PAC"/>
    <property type="match status" value="2"/>
</dbReference>
<dbReference type="InterPro" id="IPR013655">
    <property type="entry name" value="PAS_fold_3"/>
</dbReference>
<feature type="domain" description="PAC" evidence="8">
    <location>
        <begin position="489"/>
        <end position="541"/>
    </location>
</feature>
<dbReference type="STRING" id="97972.A0A2V1DKP9"/>
<dbReference type="Gene3D" id="3.30.565.10">
    <property type="entry name" value="Histidine kinase-like ATPase, C-terminal domain"/>
    <property type="match status" value="1"/>
</dbReference>
<keyword evidence="4" id="KW-0175">Coiled coil</keyword>
<keyword evidence="9" id="KW-0418">Kinase</keyword>
<feature type="modified residue" description="4-aspartylphosphate" evidence="3">
    <location>
        <position position="1058"/>
    </location>
</feature>
<reference evidence="9 10" key="1">
    <citation type="journal article" date="2018" name="Sci. Rep.">
        <title>Comparative genomics provides insights into the lifestyle and reveals functional heterogeneity of dark septate endophytic fungi.</title>
        <authorList>
            <person name="Knapp D.G."/>
            <person name="Nemeth J.B."/>
            <person name="Barry K."/>
            <person name="Hainaut M."/>
            <person name="Henrissat B."/>
            <person name="Johnson J."/>
            <person name="Kuo A."/>
            <person name="Lim J.H.P."/>
            <person name="Lipzen A."/>
            <person name="Nolan M."/>
            <person name="Ohm R.A."/>
            <person name="Tamas L."/>
            <person name="Grigoriev I.V."/>
            <person name="Spatafora J.W."/>
            <person name="Nagy L.G."/>
            <person name="Kovacs G.M."/>
        </authorList>
    </citation>
    <scope>NUCLEOTIDE SEQUENCE [LARGE SCALE GENOMIC DNA]</scope>
    <source>
        <strain evidence="9 10">DSE2036</strain>
    </source>
</reference>
<dbReference type="InterPro" id="IPR001789">
    <property type="entry name" value="Sig_transdc_resp-reg_receiver"/>
</dbReference>
<feature type="coiled-coil region" evidence="4">
    <location>
        <begin position="658"/>
        <end position="685"/>
    </location>
</feature>
<feature type="domain" description="PAC" evidence="8">
    <location>
        <begin position="606"/>
        <end position="667"/>
    </location>
</feature>
<dbReference type="Gene3D" id="1.10.287.130">
    <property type="match status" value="1"/>
</dbReference>
<sequence length="1345" mass="149908">MSIAISSTPSPTMAALTALQYLPIPLLVLSAQKTVVLANEAMGRLLGIEFECTATSGITVSDALEGKGMAELGVDILQNGSPLLVSWEEFLNSVLEDSSKSSNTLGNVEEKSPGSGGSTPTTFETPPKLPKLSSTNLTRTVVRDVSVDVVILPYSRDGARCGPRSSKSMTHDHALQATLIISVWSIENTQYFTLTFTSAQPTESPHNSRPSSRFVTRTATSFNLSKSQSSTSSSSDRRSNSASKVVSPNTLPVEFPPRGPPHKAKSDLSITASIFQKASQMKDAILNSINMPAYAMWKDESFGLPNKALLQYISKEETYNMAEQRAFLSQFTIWTEDFSRELEVDEFPIMEVCRSQKRLESRRVGMRHPGTGVRRIFDVTGETVLHDTTGEFLGGIVVFKDVTEYTNKIAAQVEKNEKQFEYIANFMPVMVWTTTPEGAHDWYSHRWYDYTGQTVEQSLGEGWRLAFHPEDMPATAKRWLRSLATGEEYITEYRARRYDGTWRWMLGRALPFYDEDGRIVKWFGTCTDIHDLVEARQAARQTKAQLLRVIEHAKVTLWAVNKQKEITLLEGGKPGADNHNAIGRNIFEYLGGMEHWRKSIDGMLVGEAQTELIEKFVEDGRYYRTRLVPMWSQSRVGGVEGETFIDGVIGVSMDVTELRQREIQLKEQEEENSKLVANAVAAKEASRMKSQFLANMSHEIRTPIAGVIGMSDLLLDMNLDAEQKECAENIQRSANGLLTVINDILDFSKVESGRLDVEEVQFSLSVVLRDVSKMMSFAAQRKNIAYESFIQPEVETDLRVMGDPGRLRQILTNLLTNSIKFTSEGFVRLKVFITQESKETVTVCFAVEDTGIGIEEEVRKRLFRPFSQADSSTARRYGGTGLGLTISKNLVELMRGTIGLESKLGQGTTASFSIPFHRAPYQDEGSPLIDLASIPDRLQSDVSVSCSSAGDQTPPLTPKYLQRRRRGGSVRGDAQQINMSPVFNPTIPDHLMSLPESERKNIHILVVEDNQINQQIALKTIKKLHFSVNAVWNGQEVLDYLSQEPSPSRPRPDIILMDVQVRKDPLPRMAHWLMVRMQMPIRDGYSATQAIRTEFEQVPEVRDVPIIAMTASAIQGDREKCQQAGMDDYLAKPVKGKLLEKMLVKWAIEGRRKVHAHAKTRAATNEQDLRGGASTHAGPSATAQSPPDHLPQIAQPPKSETAASPALTAELDRLHFQSDAALAKSSETDGDRALRRIHAEEMASTLRDGKLLSLTGPVNGHGHDEDDDVPQLPLTQENMQKLLKEAEPPVSSRQSRQVIDDDEEEETRSRSGNITRNPSKVRPSLMDARLRDSQQTVITTSQTRT</sequence>
<feature type="region of interest" description="Disordered" evidence="5">
    <location>
        <begin position="222"/>
        <end position="267"/>
    </location>
</feature>
<evidence type="ECO:0000259" key="6">
    <source>
        <dbReference type="PROSITE" id="PS50109"/>
    </source>
</evidence>
<keyword evidence="1 3" id="KW-0597">Phosphoprotein</keyword>
<dbReference type="SMART" id="SM00091">
    <property type="entry name" value="PAS"/>
    <property type="match status" value="2"/>
</dbReference>
<dbReference type="PRINTS" id="PR00344">
    <property type="entry name" value="BCTRLSENSOR"/>
</dbReference>
<dbReference type="CDD" id="cd00082">
    <property type="entry name" value="HisKA"/>
    <property type="match status" value="1"/>
</dbReference>
<dbReference type="PANTHER" id="PTHR45339">
    <property type="entry name" value="HYBRID SIGNAL TRANSDUCTION HISTIDINE KINASE J"/>
    <property type="match status" value="1"/>
</dbReference>
<feature type="region of interest" description="Disordered" evidence="5">
    <location>
        <begin position="98"/>
        <end position="134"/>
    </location>
</feature>
<dbReference type="Gene3D" id="3.40.50.2300">
    <property type="match status" value="1"/>
</dbReference>
<dbReference type="Pfam" id="PF00512">
    <property type="entry name" value="HisKA"/>
    <property type="match status" value="1"/>
</dbReference>
<feature type="compositionally biased region" description="Low complexity" evidence="5">
    <location>
        <begin position="222"/>
        <end position="234"/>
    </location>
</feature>
<evidence type="ECO:0000313" key="9">
    <source>
        <dbReference type="EMBL" id="PVH98193.1"/>
    </source>
</evidence>
<feature type="region of interest" description="Disordered" evidence="5">
    <location>
        <begin position="1284"/>
        <end position="1345"/>
    </location>
</feature>
<dbReference type="CDD" id="cd00130">
    <property type="entry name" value="PAS"/>
    <property type="match status" value="1"/>
</dbReference>
<feature type="compositionally biased region" description="Polar residues" evidence="5">
    <location>
        <begin position="1333"/>
        <end position="1345"/>
    </location>
</feature>
<evidence type="ECO:0000259" key="7">
    <source>
        <dbReference type="PROSITE" id="PS50110"/>
    </source>
</evidence>
<feature type="domain" description="Histidine kinase" evidence="6">
    <location>
        <begin position="695"/>
        <end position="918"/>
    </location>
</feature>
<dbReference type="InterPro" id="IPR005467">
    <property type="entry name" value="His_kinase_dom"/>
</dbReference>
<dbReference type="CDD" id="cd17546">
    <property type="entry name" value="REC_hyHK_CKI1_RcsC-like"/>
    <property type="match status" value="1"/>
</dbReference>
<dbReference type="InterPro" id="IPR003594">
    <property type="entry name" value="HATPase_dom"/>
</dbReference>
<feature type="region of interest" description="Disordered" evidence="5">
    <location>
        <begin position="1157"/>
        <end position="1203"/>
    </location>
</feature>
<dbReference type="SMART" id="SM00387">
    <property type="entry name" value="HATPase_c"/>
    <property type="match status" value="1"/>
</dbReference>
<protein>
    <submittedName>
        <fullName evidence="9">Putative histidine kinase group protein-like protein</fullName>
    </submittedName>
</protein>
<keyword evidence="10" id="KW-1185">Reference proteome</keyword>
<dbReference type="SUPFAM" id="SSF52172">
    <property type="entry name" value="CheY-like"/>
    <property type="match status" value="1"/>
</dbReference>
<dbReference type="Pfam" id="PF08447">
    <property type="entry name" value="PAS_3"/>
    <property type="match status" value="1"/>
</dbReference>
<dbReference type="InterPro" id="IPR036097">
    <property type="entry name" value="HisK_dim/P_sf"/>
</dbReference>
<dbReference type="InterPro" id="IPR011006">
    <property type="entry name" value="CheY-like_superfamily"/>
</dbReference>
<dbReference type="CDD" id="cd16922">
    <property type="entry name" value="HATPase_EvgS-ArcB-TorS-like"/>
    <property type="match status" value="1"/>
</dbReference>
<organism evidence="9 10">
    <name type="scientific">Periconia macrospinosa</name>
    <dbReference type="NCBI Taxonomy" id="97972"/>
    <lineage>
        <taxon>Eukaryota</taxon>
        <taxon>Fungi</taxon>
        <taxon>Dikarya</taxon>
        <taxon>Ascomycota</taxon>
        <taxon>Pezizomycotina</taxon>
        <taxon>Dothideomycetes</taxon>
        <taxon>Pleosporomycetidae</taxon>
        <taxon>Pleosporales</taxon>
        <taxon>Massarineae</taxon>
        <taxon>Periconiaceae</taxon>
        <taxon>Periconia</taxon>
    </lineage>
</organism>
<feature type="domain" description="Response regulatory" evidence="7">
    <location>
        <begin position="1003"/>
        <end position="1147"/>
    </location>
</feature>
<dbReference type="InterPro" id="IPR004358">
    <property type="entry name" value="Sig_transdc_His_kin-like_C"/>
</dbReference>
<dbReference type="InterPro" id="IPR036890">
    <property type="entry name" value="HATPase_C_sf"/>
</dbReference>
<dbReference type="GO" id="GO:0000155">
    <property type="term" value="F:phosphorelay sensor kinase activity"/>
    <property type="evidence" value="ECO:0007669"/>
    <property type="project" value="InterPro"/>
</dbReference>
<dbReference type="EMBL" id="KZ805419">
    <property type="protein sequence ID" value="PVH98193.1"/>
    <property type="molecule type" value="Genomic_DNA"/>
</dbReference>
<dbReference type="InterPro" id="IPR000014">
    <property type="entry name" value="PAS"/>
</dbReference>
<dbReference type="InterPro" id="IPR001610">
    <property type="entry name" value="PAC"/>
</dbReference>
<evidence type="ECO:0000256" key="4">
    <source>
        <dbReference type="SAM" id="Coils"/>
    </source>
</evidence>